<feature type="compositionally biased region" description="Low complexity" evidence="4">
    <location>
        <begin position="133"/>
        <end position="146"/>
    </location>
</feature>
<keyword evidence="7" id="KW-1185">Reference proteome</keyword>
<dbReference type="Gene3D" id="1.10.10.10">
    <property type="entry name" value="Winged helix-like DNA-binding domain superfamily/Winged helix DNA-binding domain"/>
    <property type="match status" value="1"/>
</dbReference>
<keyword evidence="3" id="KW-0804">Transcription</keyword>
<dbReference type="PROSITE" id="PS51118">
    <property type="entry name" value="HTH_HXLR"/>
    <property type="match status" value="1"/>
</dbReference>
<dbReference type="InterPro" id="IPR036390">
    <property type="entry name" value="WH_DNA-bd_sf"/>
</dbReference>
<feature type="domain" description="HTH hxlR-type" evidence="5">
    <location>
        <begin position="28"/>
        <end position="126"/>
    </location>
</feature>
<keyword evidence="1" id="KW-0805">Transcription regulation</keyword>
<gene>
    <name evidence="6" type="ORF">GCM10009757_43060</name>
</gene>
<comment type="caution">
    <text evidence="6">The sequence shown here is derived from an EMBL/GenBank/DDBJ whole genome shotgun (WGS) entry which is preliminary data.</text>
</comment>
<evidence type="ECO:0000256" key="1">
    <source>
        <dbReference type="ARBA" id="ARBA00023015"/>
    </source>
</evidence>
<sequence>MSGTHTGVPSVLAHPLPQPVPAGELAACPASDTFRRVGDKWSMLLVILLGSRPYRFNALHRSIEGISQRMLTRTLRTLETDGLVHREVFPTVPPSVEYSLTPLGRTLLEPLSALADWAVRHDDEIRAARAHAAEAAGAADAGRAAGNGPGEHPPRTRALPSRTHRPEVTP</sequence>
<evidence type="ECO:0000313" key="6">
    <source>
        <dbReference type="EMBL" id="GAA2060577.1"/>
    </source>
</evidence>
<organism evidence="6 7">
    <name type="scientific">Streptomyces cheonanensis</name>
    <dbReference type="NCBI Taxonomy" id="312720"/>
    <lineage>
        <taxon>Bacteria</taxon>
        <taxon>Bacillati</taxon>
        <taxon>Actinomycetota</taxon>
        <taxon>Actinomycetes</taxon>
        <taxon>Kitasatosporales</taxon>
        <taxon>Streptomycetaceae</taxon>
        <taxon>Streptomyces</taxon>
    </lineage>
</organism>
<evidence type="ECO:0000259" key="5">
    <source>
        <dbReference type="PROSITE" id="PS51118"/>
    </source>
</evidence>
<dbReference type="PANTHER" id="PTHR33204:SF39">
    <property type="entry name" value="TRANSCRIPTIONAL REGULATORY PROTEIN"/>
    <property type="match status" value="1"/>
</dbReference>
<reference evidence="7" key="1">
    <citation type="journal article" date="2019" name="Int. J. Syst. Evol. Microbiol.">
        <title>The Global Catalogue of Microorganisms (GCM) 10K type strain sequencing project: providing services to taxonomists for standard genome sequencing and annotation.</title>
        <authorList>
            <consortium name="The Broad Institute Genomics Platform"/>
            <consortium name="The Broad Institute Genome Sequencing Center for Infectious Disease"/>
            <person name="Wu L."/>
            <person name="Ma J."/>
        </authorList>
    </citation>
    <scope>NUCLEOTIDE SEQUENCE [LARGE SCALE GENOMIC DNA]</scope>
    <source>
        <strain evidence="7">JCM 14549</strain>
    </source>
</reference>
<accession>A0ABP5H1Q7</accession>
<dbReference type="Pfam" id="PF01638">
    <property type="entry name" value="HxlR"/>
    <property type="match status" value="1"/>
</dbReference>
<protein>
    <recommendedName>
        <fullName evidence="5">HTH hxlR-type domain-containing protein</fullName>
    </recommendedName>
</protein>
<feature type="region of interest" description="Disordered" evidence="4">
    <location>
        <begin position="130"/>
        <end position="170"/>
    </location>
</feature>
<evidence type="ECO:0000256" key="3">
    <source>
        <dbReference type="ARBA" id="ARBA00023163"/>
    </source>
</evidence>
<evidence type="ECO:0000256" key="4">
    <source>
        <dbReference type="SAM" id="MobiDB-lite"/>
    </source>
</evidence>
<dbReference type="RefSeq" id="WP_346071419.1">
    <property type="nucleotide sequence ID" value="NZ_BAAANQ010000010.1"/>
</dbReference>
<evidence type="ECO:0000313" key="7">
    <source>
        <dbReference type="Proteomes" id="UP001403094"/>
    </source>
</evidence>
<keyword evidence="2" id="KW-0238">DNA-binding</keyword>
<dbReference type="InterPro" id="IPR036388">
    <property type="entry name" value="WH-like_DNA-bd_sf"/>
</dbReference>
<name>A0ABP5H1Q7_9ACTN</name>
<dbReference type="SUPFAM" id="SSF46785">
    <property type="entry name" value="Winged helix' DNA-binding domain"/>
    <property type="match status" value="1"/>
</dbReference>
<evidence type="ECO:0000256" key="2">
    <source>
        <dbReference type="ARBA" id="ARBA00023125"/>
    </source>
</evidence>
<dbReference type="EMBL" id="BAAANQ010000010">
    <property type="protein sequence ID" value="GAA2060577.1"/>
    <property type="molecule type" value="Genomic_DNA"/>
</dbReference>
<dbReference type="PANTHER" id="PTHR33204">
    <property type="entry name" value="TRANSCRIPTIONAL REGULATOR, MARR FAMILY"/>
    <property type="match status" value="1"/>
</dbReference>
<dbReference type="Proteomes" id="UP001403094">
    <property type="component" value="Unassembled WGS sequence"/>
</dbReference>
<proteinExistence type="predicted"/>
<dbReference type="InterPro" id="IPR002577">
    <property type="entry name" value="HTH_HxlR"/>
</dbReference>